<dbReference type="KEGG" id="dhy:DESAM_21784"/>
<protein>
    <submittedName>
        <fullName evidence="1">Uncharacterized protein</fullName>
    </submittedName>
</protein>
<evidence type="ECO:0000313" key="1">
    <source>
        <dbReference type="EMBL" id="CCO24061.1"/>
    </source>
</evidence>
<sequence length="79" mass="9240">MCYNEKKGYDIYRNPLIFMVGMRGFEPPVSASRTQRSTRLSHIPCEIGLLTNHKINCKKKNNLKNNFKSMQNIFLIPLH</sequence>
<keyword evidence="2" id="KW-1185">Reference proteome</keyword>
<organism evidence="1 2">
    <name type="scientific">Maridesulfovibrio hydrothermalis AM13 = DSM 14728</name>
    <dbReference type="NCBI Taxonomy" id="1121451"/>
    <lineage>
        <taxon>Bacteria</taxon>
        <taxon>Pseudomonadati</taxon>
        <taxon>Thermodesulfobacteriota</taxon>
        <taxon>Desulfovibrionia</taxon>
        <taxon>Desulfovibrionales</taxon>
        <taxon>Desulfovibrionaceae</taxon>
        <taxon>Maridesulfovibrio</taxon>
    </lineage>
</organism>
<dbReference type="Proteomes" id="UP000010808">
    <property type="component" value="Chromosome"/>
</dbReference>
<gene>
    <name evidence="1" type="ORF">DESAM_21784</name>
</gene>
<dbReference type="EMBL" id="FO203522">
    <property type="protein sequence ID" value="CCO24061.1"/>
    <property type="molecule type" value="Genomic_DNA"/>
</dbReference>
<accession>L0RET5</accession>
<dbReference type="HOGENOM" id="CLU_2600333_0_0_7"/>
<proteinExistence type="predicted"/>
<name>L0RET5_9BACT</name>
<evidence type="ECO:0000313" key="2">
    <source>
        <dbReference type="Proteomes" id="UP000010808"/>
    </source>
</evidence>
<dbReference type="AlphaFoldDB" id="L0RET5"/>
<reference evidence="1 2" key="1">
    <citation type="submission" date="2012-10" db="EMBL/GenBank/DDBJ databases">
        <authorList>
            <person name="Genoscope - CEA"/>
        </authorList>
    </citation>
    <scope>NUCLEOTIDE SEQUENCE [LARGE SCALE GENOMIC DNA]</scope>
    <source>
        <strain evidence="2">AM13 / DSM 14728</strain>
    </source>
</reference>